<comment type="similarity">
    <text evidence="1">Belongs to the transposase 8 family.</text>
</comment>
<dbReference type="PANTHER" id="PTHR37936:SF3">
    <property type="entry name" value="TRANSPOSASE INSC FOR INSERTION ELEMENT IS2A-RELATED"/>
    <property type="match status" value="1"/>
</dbReference>
<protein>
    <submittedName>
        <fullName evidence="2">Transposase</fullName>
    </submittedName>
</protein>
<dbReference type="Gene3D" id="1.10.10.10">
    <property type="entry name" value="Winged helix-like DNA-binding domain superfamily/Winged helix DNA-binding domain"/>
    <property type="match status" value="1"/>
</dbReference>
<keyword evidence="3" id="KW-1185">Reference proteome</keyword>
<gene>
    <name evidence="2" type="ORF">PQ457_15865</name>
</gene>
<dbReference type="RefSeq" id="WP_273617746.1">
    <property type="nucleotide sequence ID" value="NZ_CP117417.1"/>
</dbReference>
<accession>A0ABY7TZ69</accession>
<dbReference type="NCBIfam" id="NF047595">
    <property type="entry name" value="IS66_ISRel24_TnpA"/>
    <property type="match status" value="1"/>
</dbReference>
<reference evidence="2 3" key="1">
    <citation type="submission" date="2023-02" db="EMBL/GenBank/DDBJ databases">
        <title>Genome sequence of Novosphingobium humi KACC 19094.</title>
        <authorList>
            <person name="Kim S."/>
            <person name="Heo J."/>
            <person name="Kwon S.-W."/>
        </authorList>
    </citation>
    <scope>NUCLEOTIDE SEQUENCE [LARGE SCALE GENOMIC DNA]</scope>
    <source>
        <strain evidence="2 3">KACC 19094</strain>
    </source>
</reference>
<sequence length="115" mass="12441">MRQITVMHGPERRRRWTDEERLRILAEAGAPGACVADVARRHDISTARIYTWRNKLRPQIAGPEFAEAVVDVGDAGLPVSGSSPAIVVEVSGKVRMTVFPSAPAALVAATLKALR</sequence>
<evidence type="ECO:0000313" key="3">
    <source>
        <dbReference type="Proteomes" id="UP001218231"/>
    </source>
</evidence>
<dbReference type="Proteomes" id="UP001218231">
    <property type="component" value="Chromosome"/>
</dbReference>
<dbReference type="EMBL" id="CP117417">
    <property type="protein sequence ID" value="WCT77369.1"/>
    <property type="molecule type" value="Genomic_DNA"/>
</dbReference>
<name>A0ABY7TZ69_9SPHN</name>
<organism evidence="2 3">
    <name type="scientific">Novosphingobium humi</name>
    <dbReference type="NCBI Taxonomy" id="2282397"/>
    <lineage>
        <taxon>Bacteria</taxon>
        <taxon>Pseudomonadati</taxon>
        <taxon>Pseudomonadota</taxon>
        <taxon>Alphaproteobacteria</taxon>
        <taxon>Sphingomonadales</taxon>
        <taxon>Sphingomonadaceae</taxon>
        <taxon>Novosphingobium</taxon>
    </lineage>
</organism>
<dbReference type="InterPro" id="IPR010921">
    <property type="entry name" value="Trp_repressor/repl_initiator"/>
</dbReference>
<dbReference type="InterPro" id="IPR036388">
    <property type="entry name" value="WH-like_DNA-bd_sf"/>
</dbReference>
<evidence type="ECO:0000256" key="1">
    <source>
        <dbReference type="ARBA" id="ARBA00009964"/>
    </source>
</evidence>
<dbReference type="InterPro" id="IPR002514">
    <property type="entry name" value="Transposase_8"/>
</dbReference>
<proteinExistence type="inferred from homology"/>
<dbReference type="SUPFAM" id="SSF48295">
    <property type="entry name" value="TrpR-like"/>
    <property type="match status" value="1"/>
</dbReference>
<dbReference type="PANTHER" id="PTHR37936">
    <property type="entry name" value="TRANSPOSASE INSC FOR INSERTION ELEMENT IS2A-RELATED"/>
    <property type="match status" value="1"/>
</dbReference>
<dbReference type="Pfam" id="PF01527">
    <property type="entry name" value="HTH_Tnp_1"/>
    <property type="match status" value="1"/>
</dbReference>
<evidence type="ECO:0000313" key="2">
    <source>
        <dbReference type="EMBL" id="WCT77369.1"/>
    </source>
</evidence>